<organism evidence="9 10">
    <name type="scientific">Inconstantimicrobium porci</name>
    <dbReference type="NCBI Taxonomy" id="2652291"/>
    <lineage>
        <taxon>Bacteria</taxon>
        <taxon>Bacillati</taxon>
        <taxon>Bacillota</taxon>
        <taxon>Clostridia</taxon>
        <taxon>Eubacteriales</taxon>
        <taxon>Clostridiaceae</taxon>
        <taxon>Inconstantimicrobium</taxon>
    </lineage>
</organism>
<dbReference type="EMBL" id="VULX01000027">
    <property type="protein sequence ID" value="MSR92316.1"/>
    <property type="molecule type" value="Genomic_DNA"/>
</dbReference>
<dbReference type="NCBIfam" id="TIGR03110">
    <property type="entry name" value="exosort_Gpos"/>
    <property type="match status" value="1"/>
</dbReference>
<evidence type="ECO:0000256" key="5">
    <source>
        <dbReference type="ARBA" id="ARBA00022801"/>
    </source>
</evidence>
<accession>A0A7X2N044</accession>
<keyword evidence="3" id="KW-0645">Protease</keyword>
<evidence type="ECO:0000256" key="4">
    <source>
        <dbReference type="ARBA" id="ARBA00022692"/>
    </source>
</evidence>
<dbReference type="InterPro" id="IPR017541">
    <property type="entry name" value="Exosort-XrtG"/>
</dbReference>
<keyword evidence="10" id="KW-1185">Reference proteome</keyword>
<dbReference type="GO" id="GO:0008233">
    <property type="term" value="F:peptidase activity"/>
    <property type="evidence" value="ECO:0007669"/>
    <property type="project" value="UniProtKB-KW"/>
</dbReference>
<keyword evidence="6 8" id="KW-1133">Transmembrane helix</keyword>
<feature type="transmembrane region" description="Helical" evidence="8">
    <location>
        <begin position="26"/>
        <end position="44"/>
    </location>
</feature>
<keyword evidence="2" id="KW-1003">Cell membrane</keyword>
<evidence type="ECO:0000256" key="1">
    <source>
        <dbReference type="ARBA" id="ARBA00004651"/>
    </source>
</evidence>
<keyword evidence="7 8" id="KW-0472">Membrane</keyword>
<evidence type="ECO:0000313" key="10">
    <source>
        <dbReference type="Proteomes" id="UP000460287"/>
    </source>
</evidence>
<keyword evidence="4 8" id="KW-0812">Transmembrane</keyword>
<dbReference type="AlphaFoldDB" id="A0A7X2N044"/>
<name>A0A7X2N044_9CLOT</name>
<dbReference type="Pfam" id="PF09721">
    <property type="entry name" value="Exosortase_EpsH"/>
    <property type="match status" value="1"/>
</dbReference>
<dbReference type="InterPro" id="IPR026392">
    <property type="entry name" value="Exo/Archaeosortase_dom"/>
</dbReference>
<feature type="transmembrane region" description="Helical" evidence="8">
    <location>
        <begin position="153"/>
        <end position="177"/>
    </location>
</feature>
<reference evidence="9 10" key="1">
    <citation type="submission" date="2019-08" db="EMBL/GenBank/DDBJ databases">
        <title>In-depth cultivation of the pig gut microbiome towards novel bacterial diversity and tailored functional studies.</title>
        <authorList>
            <person name="Wylensek D."/>
            <person name="Hitch T.C.A."/>
            <person name="Clavel T."/>
        </authorList>
    </citation>
    <scope>NUCLEOTIDE SEQUENCE [LARGE SCALE GENOMIC DNA]</scope>
    <source>
        <strain evidence="9 10">WCA-383-APC-5B</strain>
    </source>
</reference>
<comment type="caution">
    <text evidence="9">The sequence shown here is derived from an EMBL/GenBank/DDBJ whole genome shotgun (WGS) entry which is preliminary data.</text>
</comment>
<gene>
    <name evidence="9" type="primary">xrtG</name>
    <name evidence="9" type="ORF">FYJ33_13175</name>
</gene>
<dbReference type="GO" id="GO:0005886">
    <property type="term" value="C:plasma membrane"/>
    <property type="evidence" value="ECO:0007669"/>
    <property type="project" value="UniProtKB-SubCell"/>
</dbReference>
<dbReference type="Proteomes" id="UP000460287">
    <property type="component" value="Unassembled WGS sequence"/>
</dbReference>
<evidence type="ECO:0000313" key="9">
    <source>
        <dbReference type="EMBL" id="MSR92316.1"/>
    </source>
</evidence>
<evidence type="ECO:0000256" key="6">
    <source>
        <dbReference type="ARBA" id="ARBA00022989"/>
    </source>
</evidence>
<evidence type="ECO:0000256" key="8">
    <source>
        <dbReference type="SAM" id="Phobius"/>
    </source>
</evidence>
<proteinExistence type="predicted"/>
<dbReference type="InterPro" id="IPR019127">
    <property type="entry name" value="Exosortase"/>
</dbReference>
<dbReference type="RefSeq" id="WP_154532208.1">
    <property type="nucleotide sequence ID" value="NZ_JAQXTV010000144.1"/>
</dbReference>
<evidence type="ECO:0000256" key="7">
    <source>
        <dbReference type="ARBA" id="ARBA00023136"/>
    </source>
</evidence>
<protein>
    <submittedName>
        <fullName evidence="9">Exosortase family protein XrtG</fullName>
    </submittedName>
</protein>
<comment type="subcellular location">
    <subcellularLocation>
        <location evidence="1">Cell membrane</location>
        <topology evidence="1">Multi-pass membrane protein</topology>
    </subcellularLocation>
</comment>
<feature type="transmembrane region" description="Helical" evidence="8">
    <location>
        <begin position="122"/>
        <end position="147"/>
    </location>
</feature>
<evidence type="ECO:0000256" key="3">
    <source>
        <dbReference type="ARBA" id="ARBA00022670"/>
    </source>
</evidence>
<evidence type="ECO:0000256" key="2">
    <source>
        <dbReference type="ARBA" id="ARBA00022475"/>
    </source>
</evidence>
<dbReference type="NCBIfam" id="TIGR04178">
    <property type="entry name" value="exo_archaeo"/>
    <property type="match status" value="1"/>
</dbReference>
<feature type="transmembrane region" description="Helical" evidence="8">
    <location>
        <begin position="5"/>
        <end position="20"/>
    </location>
</feature>
<sequence>MKIFLFVMIIIWIYFLYVFHRANLKFFEFLFGSIGLFVVLMIFVRPYLTVPLAKLICAAEGVIGDITGMFKDYYDYGLLFINNKHGAISLYIDYECSGVIEIMTLSSMLWFFPSYRLIEKTIINLAAVLFIFLANLIRITLICTIVFCFGPRYFYIAHTVIGRLVFYALSIMMYFYIFTRTQVIRQKIGVFKYENNN</sequence>
<dbReference type="GO" id="GO:0006508">
    <property type="term" value="P:proteolysis"/>
    <property type="evidence" value="ECO:0007669"/>
    <property type="project" value="UniProtKB-KW"/>
</dbReference>
<keyword evidence="5" id="KW-0378">Hydrolase</keyword>